<protein>
    <recommendedName>
        <fullName evidence="1">Ice-binding protein C-terminal domain-containing protein</fullName>
    </recommendedName>
</protein>
<sequence>MKKLVVPILMVFILCAGKAHAGMSEFMTYTANGAGLSVDAVGLRNNVLGTVSVDLPAGASVYKAFLYSASVWSGGLSDVEFGGSTLVSNAASRLDVGAKNANAASENRWDVTSIVQSTVGGGSGVFDFNVKELGSLDGEILAVLYNVATDPLSTAMIFDGELATTGDSFAINLATPVDKTNPDFDAIMSLGISYGFQGGGQFTTVDVNGNRLTSSAGGQDDGFSSNGGLITAGGIGDSIDNPLDPNAPPSNFRTDDELYNLESFLTNGDTVINIRTRNPSNDDNVFFMGFTTLGLASVGPLPPPTNVVPEPASMMLLGSGLIGMFGLRKKKQVKT</sequence>
<dbReference type="Pfam" id="PF07589">
    <property type="entry name" value="PEP-CTERM"/>
    <property type="match status" value="1"/>
</dbReference>
<evidence type="ECO:0000313" key="2">
    <source>
        <dbReference type="EMBL" id="VAX35793.1"/>
    </source>
</evidence>
<proteinExistence type="predicted"/>
<reference evidence="2" key="1">
    <citation type="submission" date="2018-06" db="EMBL/GenBank/DDBJ databases">
        <authorList>
            <person name="Zhirakovskaya E."/>
        </authorList>
    </citation>
    <scope>NUCLEOTIDE SEQUENCE</scope>
</reference>
<dbReference type="EMBL" id="UOGJ01000073">
    <property type="protein sequence ID" value="VAX35793.1"/>
    <property type="molecule type" value="Genomic_DNA"/>
</dbReference>
<dbReference type="NCBIfam" id="TIGR02595">
    <property type="entry name" value="PEP_CTERM"/>
    <property type="match status" value="1"/>
</dbReference>
<evidence type="ECO:0000259" key="1">
    <source>
        <dbReference type="Pfam" id="PF07589"/>
    </source>
</evidence>
<name>A0A3B1DG90_9ZZZZ</name>
<dbReference type="AlphaFoldDB" id="A0A3B1DG90"/>
<feature type="domain" description="Ice-binding protein C-terminal" evidence="1">
    <location>
        <begin position="308"/>
        <end position="330"/>
    </location>
</feature>
<accession>A0A3B1DG90</accession>
<gene>
    <name evidence="2" type="ORF">MNBD_UNCLBAC01-319</name>
</gene>
<organism evidence="2">
    <name type="scientific">hydrothermal vent metagenome</name>
    <dbReference type="NCBI Taxonomy" id="652676"/>
    <lineage>
        <taxon>unclassified sequences</taxon>
        <taxon>metagenomes</taxon>
        <taxon>ecological metagenomes</taxon>
    </lineage>
</organism>
<dbReference type="InterPro" id="IPR013424">
    <property type="entry name" value="Ice-binding_C"/>
</dbReference>